<feature type="chain" id="PRO_5043414288" evidence="1">
    <location>
        <begin position="30"/>
        <end position="225"/>
    </location>
</feature>
<name>A0AAU7DWS3_9MICO</name>
<evidence type="ECO:0000313" key="2">
    <source>
        <dbReference type="EMBL" id="XBH22459.1"/>
    </source>
</evidence>
<gene>
    <name evidence="2" type="ORF">V5R04_04340</name>
</gene>
<accession>A0AAU7DWS3</accession>
<proteinExistence type="predicted"/>
<dbReference type="PROSITE" id="PS51257">
    <property type="entry name" value="PROKAR_LIPOPROTEIN"/>
    <property type="match status" value="1"/>
</dbReference>
<feature type="signal peptide" evidence="1">
    <location>
        <begin position="1"/>
        <end position="29"/>
    </location>
</feature>
<organism evidence="2">
    <name type="scientific">Jonesiaceae bacterium BS-20</name>
    <dbReference type="NCBI Taxonomy" id="3120821"/>
    <lineage>
        <taxon>Bacteria</taxon>
        <taxon>Bacillati</taxon>
        <taxon>Actinomycetota</taxon>
        <taxon>Actinomycetes</taxon>
        <taxon>Micrococcales</taxon>
        <taxon>Jonesiaceae</taxon>
    </lineage>
</organism>
<protein>
    <submittedName>
        <fullName evidence="2">Uncharacterized protein</fullName>
    </submittedName>
</protein>
<keyword evidence="1" id="KW-0732">Signal</keyword>
<dbReference type="AlphaFoldDB" id="A0AAU7DWS3"/>
<reference evidence="2" key="1">
    <citation type="submission" date="2024-02" db="EMBL/GenBank/DDBJ databases">
        <title>Tomenella chthoni gen. nov. sp. nov., a member of the family Jonesiaceae isolated from bat guano.</title>
        <authorList>
            <person name="Miller S.L."/>
            <person name="King J."/>
            <person name="Sankaranarayanan K."/>
            <person name="Lawson P.A."/>
        </authorList>
    </citation>
    <scope>NUCLEOTIDE SEQUENCE</scope>
    <source>
        <strain evidence="2">BS-20</strain>
    </source>
</reference>
<evidence type="ECO:0000256" key="1">
    <source>
        <dbReference type="SAM" id="SignalP"/>
    </source>
</evidence>
<dbReference type="EMBL" id="CP146203">
    <property type="protein sequence ID" value="XBH22459.1"/>
    <property type="molecule type" value="Genomic_DNA"/>
</dbReference>
<sequence>MRRRSLRTSLITIGTAAVFLLGACSTGSSQDLGGPQLTEVEGPSEEYIAWAKEWYGDFYGLTDLPEVEFVRYVPSEELDFVIRQCVIDQGFPAPDGVNFDVPQENQENMYLAQYICARQYAIDEKYLGEWTDEQTRLQYKWTVEYLIPCLEVRGHSISEPPSETAFIDSWNNGGAFFPFQQVALDVPGLEFSVEWDKLARACPQQIPLSIAYGYQTIEQWKAMRQ</sequence>